<dbReference type="EMBL" id="MKZQ01000051">
    <property type="protein sequence ID" value="PJN68328.1"/>
    <property type="molecule type" value="Genomic_DNA"/>
</dbReference>
<dbReference type="Proteomes" id="UP000236165">
    <property type="component" value="Unassembled WGS sequence"/>
</dbReference>
<organism evidence="1 2">
    <name type="scientific">Bacillus mycoides</name>
    <dbReference type="NCBI Taxonomy" id="1405"/>
    <lineage>
        <taxon>Bacteria</taxon>
        <taxon>Bacillati</taxon>
        <taxon>Bacillota</taxon>
        <taxon>Bacilli</taxon>
        <taxon>Bacillales</taxon>
        <taxon>Bacillaceae</taxon>
        <taxon>Bacillus</taxon>
        <taxon>Bacillus cereus group</taxon>
    </lineage>
</organism>
<proteinExistence type="predicted"/>
<protein>
    <submittedName>
        <fullName evidence="1">Uncharacterized protein</fullName>
    </submittedName>
</protein>
<evidence type="ECO:0000313" key="1">
    <source>
        <dbReference type="EMBL" id="PJN68328.1"/>
    </source>
</evidence>
<dbReference type="AlphaFoldDB" id="A0AAP8GUP6"/>
<reference evidence="1 2" key="1">
    <citation type="submission" date="2016-10" db="EMBL/GenBank/DDBJ databases">
        <title>Genome Sequence of Bacillus weihenstephanensis GM6LP.</title>
        <authorList>
            <person name="Poehlein A."/>
            <person name="Wemheuer F."/>
            <person name="Hollensteiner J."/>
            <person name="Wemheuer B."/>
        </authorList>
    </citation>
    <scope>NUCLEOTIDE SEQUENCE [LARGE SCALE GENOMIC DNA]</scope>
    <source>
        <strain evidence="1 2">GM6LP</strain>
    </source>
</reference>
<evidence type="ECO:0000313" key="2">
    <source>
        <dbReference type="Proteomes" id="UP000236165"/>
    </source>
</evidence>
<sequence>MPINLAKQIAPKTIKMNFGAIKTQNFCLGGVIKFLS</sequence>
<accession>A0AAP8GUP6</accession>
<name>A0AAP8GUP6_BACMY</name>
<gene>
    <name evidence="1" type="ORF">BACWE_41450</name>
</gene>
<comment type="caution">
    <text evidence="1">The sequence shown here is derived from an EMBL/GenBank/DDBJ whole genome shotgun (WGS) entry which is preliminary data.</text>
</comment>